<reference evidence="1" key="1">
    <citation type="journal article" date="2021" name="New Phytol.">
        <title>Evolutionary innovations through gain and loss of genes in the ectomycorrhizal Boletales.</title>
        <authorList>
            <person name="Wu G."/>
            <person name="Miyauchi S."/>
            <person name="Morin E."/>
            <person name="Kuo A."/>
            <person name="Drula E."/>
            <person name="Varga T."/>
            <person name="Kohler A."/>
            <person name="Feng B."/>
            <person name="Cao Y."/>
            <person name="Lipzen A."/>
            <person name="Daum C."/>
            <person name="Hundley H."/>
            <person name="Pangilinan J."/>
            <person name="Johnson J."/>
            <person name="Barry K."/>
            <person name="LaButti K."/>
            <person name="Ng V."/>
            <person name="Ahrendt S."/>
            <person name="Min B."/>
            <person name="Choi I.G."/>
            <person name="Park H."/>
            <person name="Plett J.M."/>
            <person name="Magnuson J."/>
            <person name="Spatafora J.W."/>
            <person name="Nagy L.G."/>
            <person name="Henrissat B."/>
            <person name="Grigoriev I.V."/>
            <person name="Yang Z.L."/>
            <person name="Xu J."/>
            <person name="Martin F.M."/>
        </authorList>
    </citation>
    <scope>NUCLEOTIDE SEQUENCE</scope>
    <source>
        <strain evidence="1">KKN 215</strain>
    </source>
</reference>
<name>A0A8K0XSI2_9AGAR</name>
<organism evidence="1 2">
    <name type="scientific">Cristinia sonorae</name>
    <dbReference type="NCBI Taxonomy" id="1940300"/>
    <lineage>
        <taxon>Eukaryota</taxon>
        <taxon>Fungi</taxon>
        <taxon>Dikarya</taxon>
        <taxon>Basidiomycota</taxon>
        <taxon>Agaricomycotina</taxon>
        <taxon>Agaricomycetes</taxon>
        <taxon>Agaricomycetidae</taxon>
        <taxon>Agaricales</taxon>
        <taxon>Pleurotineae</taxon>
        <taxon>Stephanosporaceae</taxon>
        <taxon>Cristinia</taxon>
    </lineage>
</organism>
<dbReference type="Proteomes" id="UP000813824">
    <property type="component" value="Unassembled WGS sequence"/>
</dbReference>
<comment type="caution">
    <text evidence="1">The sequence shown here is derived from an EMBL/GenBank/DDBJ whole genome shotgun (WGS) entry which is preliminary data.</text>
</comment>
<evidence type="ECO:0000313" key="1">
    <source>
        <dbReference type="EMBL" id="KAH8103936.1"/>
    </source>
</evidence>
<dbReference type="EMBL" id="JAEVFJ010000006">
    <property type="protein sequence ID" value="KAH8103936.1"/>
    <property type="molecule type" value="Genomic_DNA"/>
</dbReference>
<dbReference type="AlphaFoldDB" id="A0A8K0XSI2"/>
<sequence length="209" mass="22940">MDSGLSQATAAEVVVLSPQRVQSVTCSQVAEQIFQACLRLELSTLSPYLVHIFVPTSNAHNTNDRQSFVTMSVLAELAFAQEGFGIFDEILRVIALHKILSAMASQPDNVPRGGAILRSINSIARDPHKVYCQDRKPFHYIGKKLRAAAAALNGGGYSLFVFARPSSKGHSKANLEVIISPMLRDAIEQYGQLSVEYIIRGIQDIIRRS</sequence>
<gene>
    <name evidence="1" type="ORF">BXZ70DRAFT_673839</name>
</gene>
<keyword evidence="2" id="KW-1185">Reference proteome</keyword>
<evidence type="ECO:0000313" key="2">
    <source>
        <dbReference type="Proteomes" id="UP000813824"/>
    </source>
</evidence>
<proteinExistence type="predicted"/>
<accession>A0A8K0XSI2</accession>
<protein>
    <submittedName>
        <fullName evidence="1">Uncharacterized protein</fullName>
    </submittedName>
</protein>